<reference evidence="1 2" key="1">
    <citation type="submission" date="2018-11" db="EMBL/GenBank/DDBJ databases">
        <authorList>
            <person name="Li F."/>
        </authorList>
    </citation>
    <scope>NUCLEOTIDE SEQUENCE [LARGE SCALE GENOMIC DNA]</scope>
    <source>
        <strain evidence="1 2">KIS18-7</strain>
    </source>
</reference>
<comment type="caution">
    <text evidence="1">The sequence shown here is derived from an EMBL/GenBank/DDBJ whole genome shotgun (WGS) entry which is preliminary data.</text>
</comment>
<evidence type="ECO:0000313" key="1">
    <source>
        <dbReference type="EMBL" id="RNL81375.1"/>
    </source>
</evidence>
<name>A0A3N0E0L1_9ACTN</name>
<gene>
    <name evidence="1" type="ORF">EFL95_03245</name>
</gene>
<dbReference type="OrthoDB" id="157052at2"/>
<dbReference type="Proteomes" id="UP000277094">
    <property type="component" value="Unassembled WGS sequence"/>
</dbReference>
<evidence type="ECO:0008006" key="3">
    <source>
        <dbReference type="Google" id="ProtNLM"/>
    </source>
</evidence>
<proteinExistence type="predicted"/>
<protein>
    <recommendedName>
        <fullName evidence="3">SalK</fullName>
    </recommendedName>
</protein>
<dbReference type="RefSeq" id="WP_123232579.1">
    <property type="nucleotide sequence ID" value="NZ_RJSG01000001.1"/>
</dbReference>
<accession>A0A3N0E0L1</accession>
<organism evidence="1 2">
    <name type="scientific">Nocardioides marmorisolisilvae</name>
    <dbReference type="NCBI Taxonomy" id="1542737"/>
    <lineage>
        <taxon>Bacteria</taxon>
        <taxon>Bacillati</taxon>
        <taxon>Actinomycetota</taxon>
        <taxon>Actinomycetes</taxon>
        <taxon>Propionibacteriales</taxon>
        <taxon>Nocardioidaceae</taxon>
        <taxon>Nocardioides</taxon>
    </lineage>
</organism>
<dbReference type="NCBIfam" id="NF047719">
    <property type="entry name" value="SCO6745_fam_HTH"/>
    <property type="match status" value="1"/>
</dbReference>
<keyword evidence="2" id="KW-1185">Reference proteome</keyword>
<dbReference type="InterPro" id="IPR054058">
    <property type="entry name" value="HTH_67"/>
</dbReference>
<evidence type="ECO:0000313" key="2">
    <source>
        <dbReference type="Proteomes" id="UP000277094"/>
    </source>
</evidence>
<dbReference type="Pfam" id="PF21863">
    <property type="entry name" value="HTH_67"/>
    <property type="match status" value="1"/>
</dbReference>
<sequence length="282" mass="29533">MTSERELWSLVEPVHAIVYFAPPVSGCLADLGLHGFWNGYFAGRAAPMGAVGPGPVTATFFGFSPAMVAKAVPKVWGRVAPEAALAHRIAAAGSFLAPLLAELEPTTVARGTDALTAAALTAPTNGRALAAAWQAIEPPTDPAARLWWATTVIREQRGDGHVLAATHAGLSGLETTLTHIASGVVTRETMQPNRGWTDEEWDAATARLVRDGVLANGSLTDRGQRLREAVETDTDRLARPVLESLSDDMPAIREILGALGRAIAAGGNLPAGNPMGVPFPSR</sequence>
<dbReference type="AlphaFoldDB" id="A0A3N0E0L1"/>
<dbReference type="EMBL" id="RJSG01000001">
    <property type="protein sequence ID" value="RNL81375.1"/>
    <property type="molecule type" value="Genomic_DNA"/>
</dbReference>